<dbReference type="Gene3D" id="2.40.70.10">
    <property type="entry name" value="Acid Proteases"/>
    <property type="match status" value="1"/>
</dbReference>
<dbReference type="InterPro" id="IPR005162">
    <property type="entry name" value="Retrotrans_gag_dom"/>
</dbReference>
<name>A0ABM2ZPR5_GOSHI</name>
<keyword evidence="3" id="KW-1185">Reference proteome</keyword>
<dbReference type="PANTHER" id="PTHR33067">
    <property type="entry name" value="RNA-DIRECTED DNA POLYMERASE-RELATED"/>
    <property type="match status" value="1"/>
</dbReference>
<proteinExistence type="predicted"/>
<evidence type="ECO:0000256" key="1">
    <source>
        <dbReference type="SAM" id="MobiDB-lite"/>
    </source>
</evidence>
<gene>
    <name evidence="4" type="primary">LOC107890091</name>
</gene>
<evidence type="ECO:0000313" key="4">
    <source>
        <dbReference type="RefSeq" id="XP_040943782.1"/>
    </source>
</evidence>
<dbReference type="RefSeq" id="XP_040943782.1">
    <property type="nucleotide sequence ID" value="XM_041087848.1"/>
</dbReference>
<evidence type="ECO:0000313" key="3">
    <source>
        <dbReference type="Proteomes" id="UP000818029"/>
    </source>
</evidence>
<dbReference type="Pfam" id="PF03732">
    <property type="entry name" value="Retrotrans_gag"/>
    <property type="match status" value="1"/>
</dbReference>
<feature type="region of interest" description="Disordered" evidence="1">
    <location>
        <begin position="352"/>
        <end position="386"/>
    </location>
</feature>
<feature type="region of interest" description="Disordered" evidence="1">
    <location>
        <begin position="300"/>
        <end position="335"/>
    </location>
</feature>
<reference evidence="4" key="2">
    <citation type="submission" date="2025-08" db="UniProtKB">
        <authorList>
            <consortium name="RefSeq"/>
        </authorList>
    </citation>
    <scope>IDENTIFICATION</scope>
</reference>
<dbReference type="CDD" id="cd00303">
    <property type="entry name" value="retropepsin_like"/>
    <property type="match status" value="1"/>
</dbReference>
<sequence length="745" mass="84732">MAQTIRQLAEAPTEQPPLCIAYPTMDTDFELKSGLIQLLPTFRGLQNENPHKHLKEFHMVCLSMKPEGVTEDQIKLRAFPFSLADSAKEWLFYLPPGSITTWADLSRLFLNRFFPASRAAELRREIVGIRQKEAESFYDYWEQFKKLCASCPQHGITEQSLLQYFYEGLKPIDMNMVDAASGGALVNMTPQQARDLISTMAANSQQFRANTEPPRRVHQLSNSTLEDKVDKLTNMMNSLIAEKAKTARLCGICATPDHATDACPSLYDDTTTHLDAVGNFPGPPQRQYDPYANTYNPGWRDHPNLSYGANLRNNQPYQNRFPQQSQGSEPNPRQNANVVTLRSEKVLESIPDRNLAQEIAQEKPKKDEQVRPKPPLPKIQPPFPERFNQCRRGKEDKEILETFRNVEINIPLLDAIKKIPRYAKFLKDLCTNKRKLTGNERVNVGKNVSAVLQRKMPAKCKDRGMFAIPCKIGHLGIKKAMCDLGASINVMPYSIYESLNAGFLTKTCVIIQLADRSVVHPEGVLEDVLVKVNELIFPADFYVIKKEEDSTPGSSDFLLGRPFLSTASTKIDVRSGTLTMEFDGEIVKFNVYDAISHPSEILSVNRIDIIDSLVEENEPELELEPTGKARKLDIQELKEIRNDAYENARIYKDKTKLFHDKRIAQKHFSVGQKVLLYNSVLKLFSGKVRSRWQGHFIVTKVFTHGAIEIESEESGKRFVVNGQRLKPFYENFQAYTVKKIYLEPP</sequence>
<evidence type="ECO:0000259" key="2">
    <source>
        <dbReference type="Pfam" id="PF03732"/>
    </source>
</evidence>
<dbReference type="PANTHER" id="PTHR33067:SF15">
    <property type="entry name" value="RNA-DIRECTED DNA POLYMERASE"/>
    <property type="match status" value="1"/>
</dbReference>
<dbReference type="Proteomes" id="UP000818029">
    <property type="component" value="Chromosome D01"/>
</dbReference>
<feature type="compositionally biased region" description="Polar residues" evidence="1">
    <location>
        <begin position="311"/>
        <end position="335"/>
    </location>
</feature>
<dbReference type="InterPro" id="IPR021109">
    <property type="entry name" value="Peptidase_aspartic_dom_sf"/>
</dbReference>
<protein>
    <recommendedName>
        <fullName evidence="2">Retrotransposon gag domain-containing protein</fullName>
    </recommendedName>
</protein>
<organism evidence="3 4">
    <name type="scientific">Gossypium hirsutum</name>
    <name type="common">Upland cotton</name>
    <name type="synonym">Gossypium mexicanum</name>
    <dbReference type="NCBI Taxonomy" id="3635"/>
    <lineage>
        <taxon>Eukaryota</taxon>
        <taxon>Viridiplantae</taxon>
        <taxon>Streptophyta</taxon>
        <taxon>Embryophyta</taxon>
        <taxon>Tracheophyta</taxon>
        <taxon>Spermatophyta</taxon>
        <taxon>Magnoliopsida</taxon>
        <taxon>eudicotyledons</taxon>
        <taxon>Gunneridae</taxon>
        <taxon>Pentapetalae</taxon>
        <taxon>rosids</taxon>
        <taxon>malvids</taxon>
        <taxon>Malvales</taxon>
        <taxon>Malvaceae</taxon>
        <taxon>Malvoideae</taxon>
        <taxon>Gossypium</taxon>
    </lineage>
</organism>
<feature type="compositionally biased region" description="Basic and acidic residues" evidence="1">
    <location>
        <begin position="360"/>
        <end position="371"/>
    </location>
</feature>
<dbReference type="GeneID" id="107890091"/>
<feature type="domain" description="Retrotransposon gag" evidence="2">
    <location>
        <begin position="78"/>
        <end position="171"/>
    </location>
</feature>
<reference evidence="3" key="1">
    <citation type="journal article" date="2020" name="Nat. Genet.">
        <title>Genomic diversifications of five Gossypium allopolyploid species and their impact on cotton improvement.</title>
        <authorList>
            <person name="Chen Z.J."/>
            <person name="Sreedasyam A."/>
            <person name="Ando A."/>
            <person name="Song Q."/>
            <person name="De Santiago L.M."/>
            <person name="Hulse-Kemp A.M."/>
            <person name="Ding M."/>
            <person name="Ye W."/>
            <person name="Kirkbride R.C."/>
            <person name="Jenkins J."/>
            <person name="Plott C."/>
            <person name="Lovell J."/>
            <person name="Lin Y.M."/>
            <person name="Vaughn R."/>
            <person name="Liu B."/>
            <person name="Simpson S."/>
            <person name="Scheffler B.E."/>
            <person name="Wen L."/>
            <person name="Saski C.A."/>
            <person name="Grover C.E."/>
            <person name="Hu G."/>
            <person name="Conover J.L."/>
            <person name="Carlson J.W."/>
            <person name="Shu S."/>
            <person name="Boston L.B."/>
            <person name="Williams M."/>
            <person name="Peterson D.G."/>
            <person name="McGee K."/>
            <person name="Jones D.C."/>
            <person name="Wendel J.F."/>
            <person name="Stelly D.M."/>
            <person name="Grimwood J."/>
            <person name="Schmutz J."/>
        </authorList>
    </citation>
    <scope>NUCLEOTIDE SEQUENCE [LARGE SCALE GENOMIC DNA]</scope>
    <source>
        <strain evidence="3">cv. TM-1</strain>
    </source>
</reference>
<accession>A0ABM2ZPR5</accession>
<feature type="compositionally biased region" description="Pro residues" evidence="1">
    <location>
        <begin position="372"/>
        <end position="384"/>
    </location>
</feature>